<keyword evidence="1" id="KW-0472">Membrane</keyword>
<dbReference type="AlphaFoldDB" id="A0A0F8ZT75"/>
<keyword evidence="1" id="KW-1133">Transmembrane helix</keyword>
<name>A0A0F8ZT75_9ZZZZ</name>
<reference evidence="2" key="1">
    <citation type="journal article" date="2015" name="Nature">
        <title>Complex archaea that bridge the gap between prokaryotes and eukaryotes.</title>
        <authorList>
            <person name="Spang A."/>
            <person name="Saw J.H."/>
            <person name="Jorgensen S.L."/>
            <person name="Zaremba-Niedzwiedzka K."/>
            <person name="Martijn J."/>
            <person name="Lind A.E."/>
            <person name="van Eijk R."/>
            <person name="Schleper C."/>
            <person name="Guy L."/>
            <person name="Ettema T.J."/>
        </authorList>
    </citation>
    <scope>NUCLEOTIDE SEQUENCE</scope>
</reference>
<protein>
    <submittedName>
        <fullName evidence="2">Uncharacterized protein</fullName>
    </submittedName>
</protein>
<accession>A0A0F8ZT75</accession>
<keyword evidence="1" id="KW-0812">Transmembrane</keyword>
<proteinExistence type="predicted"/>
<sequence>MTQDERDALLIRMDEAINGPGGLVKRVAAIEAKHRERWVIVVALAPTIVAVAAMVVAARAAGMI</sequence>
<gene>
    <name evidence="2" type="ORF">LCGC14_2932320</name>
</gene>
<feature type="transmembrane region" description="Helical" evidence="1">
    <location>
        <begin position="38"/>
        <end position="61"/>
    </location>
</feature>
<evidence type="ECO:0000313" key="2">
    <source>
        <dbReference type="EMBL" id="KKK69609.1"/>
    </source>
</evidence>
<comment type="caution">
    <text evidence="2">The sequence shown here is derived from an EMBL/GenBank/DDBJ whole genome shotgun (WGS) entry which is preliminary data.</text>
</comment>
<dbReference type="EMBL" id="LAZR01058566">
    <property type="protein sequence ID" value="KKK69609.1"/>
    <property type="molecule type" value="Genomic_DNA"/>
</dbReference>
<organism evidence="2">
    <name type="scientific">marine sediment metagenome</name>
    <dbReference type="NCBI Taxonomy" id="412755"/>
    <lineage>
        <taxon>unclassified sequences</taxon>
        <taxon>metagenomes</taxon>
        <taxon>ecological metagenomes</taxon>
    </lineage>
</organism>
<evidence type="ECO:0000256" key="1">
    <source>
        <dbReference type="SAM" id="Phobius"/>
    </source>
</evidence>